<evidence type="ECO:0000256" key="3">
    <source>
        <dbReference type="ARBA" id="ARBA00012438"/>
    </source>
</evidence>
<dbReference type="InterPro" id="IPR003661">
    <property type="entry name" value="HisK_dim/P_dom"/>
</dbReference>
<proteinExistence type="predicted"/>
<keyword evidence="5" id="KW-0808">Transferase</keyword>
<dbReference type="Proteomes" id="UP001430172">
    <property type="component" value="Unassembled WGS sequence"/>
</dbReference>
<evidence type="ECO:0000256" key="1">
    <source>
        <dbReference type="ARBA" id="ARBA00000085"/>
    </source>
</evidence>
<evidence type="ECO:0000256" key="2">
    <source>
        <dbReference type="ARBA" id="ARBA00004236"/>
    </source>
</evidence>
<dbReference type="PROSITE" id="PS50885">
    <property type="entry name" value="HAMP"/>
    <property type="match status" value="1"/>
</dbReference>
<dbReference type="SMART" id="SM00387">
    <property type="entry name" value="HATPase_c"/>
    <property type="match status" value="1"/>
</dbReference>
<gene>
    <name evidence="14" type="ORF">JQN70_13165</name>
</gene>
<evidence type="ECO:0000256" key="5">
    <source>
        <dbReference type="ARBA" id="ARBA00022679"/>
    </source>
</evidence>
<evidence type="ECO:0000259" key="13">
    <source>
        <dbReference type="PROSITE" id="PS50885"/>
    </source>
</evidence>
<dbReference type="InterPro" id="IPR003594">
    <property type="entry name" value="HATPase_dom"/>
</dbReference>
<evidence type="ECO:0000256" key="6">
    <source>
        <dbReference type="ARBA" id="ARBA00022692"/>
    </source>
</evidence>
<comment type="catalytic activity">
    <reaction evidence="1">
        <text>ATP + protein L-histidine = ADP + protein N-phospho-L-histidine.</text>
        <dbReference type="EC" id="2.7.13.3"/>
    </reaction>
</comment>
<dbReference type="InterPro" id="IPR003660">
    <property type="entry name" value="HAMP_dom"/>
</dbReference>
<dbReference type="CDD" id="cd06225">
    <property type="entry name" value="HAMP"/>
    <property type="match status" value="1"/>
</dbReference>
<evidence type="ECO:0000313" key="15">
    <source>
        <dbReference type="Proteomes" id="UP001430172"/>
    </source>
</evidence>
<dbReference type="Pfam" id="PF02518">
    <property type="entry name" value="HATPase_c"/>
    <property type="match status" value="1"/>
</dbReference>
<dbReference type="Pfam" id="PF00672">
    <property type="entry name" value="HAMP"/>
    <property type="match status" value="1"/>
</dbReference>
<dbReference type="Pfam" id="PF00512">
    <property type="entry name" value="HisKA"/>
    <property type="match status" value="1"/>
</dbReference>
<evidence type="ECO:0000256" key="4">
    <source>
        <dbReference type="ARBA" id="ARBA00022553"/>
    </source>
</evidence>
<dbReference type="Gene3D" id="1.10.287.130">
    <property type="match status" value="1"/>
</dbReference>
<dbReference type="Gene3D" id="6.10.340.10">
    <property type="match status" value="1"/>
</dbReference>
<evidence type="ECO:0000256" key="7">
    <source>
        <dbReference type="ARBA" id="ARBA00022777"/>
    </source>
</evidence>
<keyword evidence="9" id="KW-0902">Two-component regulatory system</keyword>
<dbReference type="CDD" id="cd00075">
    <property type="entry name" value="HATPase"/>
    <property type="match status" value="1"/>
</dbReference>
<evidence type="ECO:0000256" key="10">
    <source>
        <dbReference type="ARBA" id="ARBA00023136"/>
    </source>
</evidence>
<accession>A0ABS2CNA3</accession>
<dbReference type="InterPro" id="IPR036890">
    <property type="entry name" value="HATPase_C_sf"/>
</dbReference>
<feature type="transmembrane region" description="Helical" evidence="11">
    <location>
        <begin position="20"/>
        <end position="42"/>
    </location>
</feature>
<evidence type="ECO:0000313" key="14">
    <source>
        <dbReference type="EMBL" id="MBM6401343.1"/>
    </source>
</evidence>
<dbReference type="InterPro" id="IPR004358">
    <property type="entry name" value="Sig_transdc_His_kin-like_C"/>
</dbReference>
<feature type="domain" description="HAMP" evidence="13">
    <location>
        <begin position="201"/>
        <end position="253"/>
    </location>
</feature>
<dbReference type="PANTHER" id="PTHR45436:SF5">
    <property type="entry name" value="SENSOR HISTIDINE KINASE TRCS"/>
    <property type="match status" value="1"/>
</dbReference>
<keyword evidence="8 11" id="KW-1133">Transmembrane helix</keyword>
<sequence length="487" mass="52786">MTTTDPAPRVRRTPSVRTKVVATVVALVLLALAAGGVATWAIQRRQADERIDRNLTRSVAQLRQTASSTTEGGVPEALRRALQQTVPLPAEGMMGLVDGRPTWYAPRTVPLRLEDDPRLVAALAGVPTDRSRLTTVTTSRTTYRVATVPVRVDGDARLGLYVLAADRDAELDALAATWRTYALVALGALAVVAVAGSMVLRRLLRPLDDLRETAQRITDTDLSERIPVRGTDDVAELTRTVNAMLDRLETSIDGQRRLLDDVGHELRTPLTVIGGHLEVMDRRDPTDVAATRELTLDEVQRMRLLVDDLLVLARTERPDFVRRAPTRIGVLTDDVLDKARMLGPRVWVVGERVDVECDVDPVRLTQAWLQLAENAVSYSEPGSRVTIGSSLAGNRLRLRVTDEGRGIDPEDVDRVFERFVRGRSVVDAGIPGSGLGLAIVAAIAAGHGGTVDLSSTPGRGTTVVLDLPVTPAAAATRPLELHPEEVP</sequence>
<organism evidence="14 15">
    <name type="scientific">Phycicoccus sonneratiae</name>
    <dbReference type="NCBI Taxonomy" id="2807628"/>
    <lineage>
        <taxon>Bacteria</taxon>
        <taxon>Bacillati</taxon>
        <taxon>Actinomycetota</taxon>
        <taxon>Actinomycetes</taxon>
        <taxon>Micrococcales</taxon>
        <taxon>Intrasporangiaceae</taxon>
        <taxon>Phycicoccus</taxon>
    </lineage>
</organism>
<dbReference type="SUPFAM" id="SSF47384">
    <property type="entry name" value="Homodimeric domain of signal transducing histidine kinase"/>
    <property type="match status" value="1"/>
</dbReference>
<evidence type="ECO:0000259" key="12">
    <source>
        <dbReference type="PROSITE" id="PS50109"/>
    </source>
</evidence>
<comment type="caution">
    <text evidence="14">The sequence shown here is derived from an EMBL/GenBank/DDBJ whole genome shotgun (WGS) entry which is preliminary data.</text>
</comment>
<dbReference type="InterPro" id="IPR005467">
    <property type="entry name" value="His_kinase_dom"/>
</dbReference>
<dbReference type="SMART" id="SM00388">
    <property type="entry name" value="HisKA"/>
    <property type="match status" value="1"/>
</dbReference>
<dbReference type="PROSITE" id="PS50109">
    <property type="entry name" value="HIS_KIN"/>
    <property type="match status" value="1"/>
</dbReference>
<evidence type="ECO:0000256" key="8">
    <source>
        <dbReference type="ARBA" id="ARBA00022989"/>
    </source>
</evidence>
<dbReference type="InterPro" id="IPR036097">
    <property type="entry name" value="HisK_dim/P_sf"/>
</dbReference>
<dbReference type="EMBL" id="JAFDVD010000014">
    <property type="protein sequence ID" value="MBM6401343.1"/>
    <property type="molecule type" value="Genomic_DNA"/>
</dbReference>
<keyword evidence="7 14" id="KW-0418">Kinase</keyword>
<dbReference type="InterPro" id="IPR050428">
    <property type="entry name" value="TCS_sensor_his_kinase"/>
</dbReference>
<dbReference type="SUPFAM" id="SSF158472">
    <property type="entry name" value="HAMP domain-like"/>
    <property type="match status" value="1"/>
</dbReference>
<dbReference type="RefSeq" id="WP_204131811.1">
    <property type="nucleotide sequence ID" value="NZ_JAFDVD010000014.1"/>
</dbReference>
<keyword evidence="10 11" id="KW-0472">Membrane</keyword>
<feature type="transmembrane region" description="Helical" evidence="11">
    <location>
        <begin position="181"/>
        <end position="200"/>
    </location>
</feature>
<name>A0ABS2CNA3_9MICO</name>
<keyword evidence="15" id="KW-1185">Reference proteome</keyword>
<dbReference type="SMART" id="SM00304">
    <property type="entry name" value="HAMP"/>
    <property type="match status" value="1"/>
</dbReference>
<comment type="subcellular location">
    <subcellularLocation>
        <location evidence="2">Cell membrane</location>
    </subcellularLocation>
</comment>
<keyword evidence="6 11" id="KW-0812">Transmembrane</keyword>
<reference evidence="14" key="1">
    <citation type="submission" date="2021-02" db="EMBL/GenBank/DDBJ databases">
        <title>Phycicoccus sp. MQZ13P-5T, whole genome shotgun sequence.</title>
        <authorList>
            <person name="Tuo L."/>
        </authorList>
    </citation>
    <scope>NUCLEOTIDE SEQUENCE</scope>
    <source>
        <strain evidence="14">MQZ13P-5</strain>
    </source>
</reference>
<dbReference type="SUPFAM" id="SSF55874">
    <property type="entry name" value="ATPase domain of HSP90 chaperone/DNA topoisomerase II/histidine kinase"/>
    <property type="match status" value="1"/>
</dbReference>
<dbReference type="PANTHER" id="PTHR45436">
    <property type="entry name" value="SENSOR HISTIDINE KINASE YKOH"/>
    <property type="match status" value="1"/>
</dbReference>
<dbReference type="Gene3D" id="3.30.565.10">
    <property type="entry name" value="Histidine kinase-like ATPase, C-terminal domain"/>
    <property type="match status" value="1"/>
</dbReference>
<dbReference type="EC" id="2.7.13.3" evidence="3"/>
<dbReference type="PRINTS" id="PR00344">
    <property type="entry name" value="BCTRLSENSOR"/>
</dbReference>
<dbReference type="GO" id="GO:0016301">
    <property type="term" value="F:kinase activity"/>
    <property type="evidence" value="ECO:0007669"/>
    <property type="project" value="UniProtKB-KW"/>
</dbReference>
<evidence type="ECO:0000256" key="11">
    <source>
        <dbReference type="SAM" id="Phobius"/>
    </source>
</evidence>
<feature type="domain" description="Histidine kinase" evidence="12">
    <location>
        <begin position="261"/>
        <end position="471"/>
    </location>
</feature>
<evidence type="ECO:0000256" key="9">
    <source>
        <dbReference type="ARBA" id="ARBA00023012"/>
    </source>
</evidence>
<dbReference type="CDD" id="cd00082">
    <property type="entry name" value="HisKA"/>
    <property type="match status" value="1"/>
</dbReference>
<keyword evidence="4" id="KW-0597">Phosphoprotein</keyword>
<protein>
    <recommendedName>
        <fullName evidence="3">histidine kinase</fullName>
        <ecNumber evidence="3">2.7.13.3</ecNumber>
    </recommendedName>
</protein>